<dbReference type="InterPro" id="IPR036322">
    <property type="entry name" value="WD40_repeat_dom_sf"/>
</dbReference>
<accession>A0ABQ8BPW5</accession>
<dbReference type="SMART" id="SM00320">
    <property type="entry name" value="WD40"/>
    <property type="match status" value="1"/>
</dbReference>
<comment type="caution">
    <text evidence="2">The sequence shown here is derived from an EMBL/GenBank/DDBJ whole genome shotgun (WGS) entry which is preliminary data.</text>
</comment>
<evidence type="ECO:0000313" key="3">
    <source>
        <dbReference type="Proteomes" id="UP000824890"/>
    </source>
</evidence>
<dbReference type="EMBL" id="JAGKQM010000010">
    <property type="protein sequence ID" value="KAH0906837.1"/>
    <property type="molecule type" value="Genomic_DNA"/>
</dbReference>
<dbReference type="PANTHER" id="PTHR22840">
    <property type="entry name" value="WD REPEAT-CONTAINING PROTEIN 36"/>
    <property type="match status" value="1"/>
</dbReference>
<evidence type="ECO:0000256" key="1">
    <source>
        <dbReference type="PROSITE-ProRule" id="PRU00221"/>
    </source>
</evidence>
<dbReference type="PROSITE" id="PS50082">
    <property type="entry name" value="WD_REPEATS_2"/>
    <property type="match status" value="1"/>
</dbReference>
<dbReference type="SUPFAM" id="SSF50978">
    <property type="entry name" value="WD40 repeat-like"/>
    <property type="match status" value="1"/>
</dbReference>
<dbReference type="Pfam" id="PF25168">
    <property type="entry name" value="Beta-prop_WDR36-Utp21_2nd"/>
    <property type="match status" value="1"/>
</dbReference>
<evidence type="ECO:0000313" key="2">
    <source>
        <dbReference type="EMBL" id="KAH0906837.1"/>
    </source>
</evidence>
<keyword evidence="1" id="KW-0853">WD repeat</keyword>
<gene>
    <name evidence="2" type="ORF">HID58_038664</name>
</gene>
<name>A0ABQ8BPW5_BRANA</name>
<protein>
    <submittedName>
        <fullName evidence="2">Uncharacterized protein</fullName>
    </submittedName>
</protein>
<feature type="repeat" description="WD" evidence="1">
    <location>
        <begin position="151"/>
        <end position="192"/>
    </location>
</feature>
<keyword evidence="3" id="KW-1185">Reference proteome</keyword>
<dbReference type="InterPro" id="IPR001680">
    <property type="entry name" value="WD40_rpt"/>
</dbReference>
<dbReference type="Proteomes" id="UP000824890">
    <property type="component" value="Unassembled WGS sequence"/>
</dbReference>
<dbReference type="PANTHER" id="PTHR22840:SF12">
    <property type="entry name" value="WD REPEAT-CONTAINING PROTEIN 36"/>
    <property type="match status" value="1"/>
</dbReference>
<dbReference type="InterPro" id="IPR015943">
    <property type="entry name" value="WD40/YVTN_repeat-like_dom_sf"/>
</dbReference>
<dbReference type="Gene3D" id="2.130.10.10">
    <property type="entry name" value="YVTN repeat-like/Quinoprotein amine dehydrogenase"/>
    <property type="match status" value="1"/>
</dbReference>
<sequence length="217" mass="24260">MGFVVVVGGPTFLSLRVRCDRDRVHEIRESDGRDEELKLNPVIAFDCGSVIGAMWLHTCHMDTAEAYVWSLQNFVLREHILKPCPDNPTLAFLIFARSVIELEMLLVLQACAISACGNFAVVGTASGWIERFNLQSGISRGSYLDKSETRSYSHDGEVVGVACDSTNTLMISAGYHGDVKVWDFKKRELMSRWDVGCSLVKIVYHRVNGKSATIRRE</sequence>
<proteinExistence type="predicted"/>
<organism evidence="2 3">
    <name type="scientific">Brassica napus</name>
    <name type="common">Rape</name>
    <dbReference type="NCBI Taxonomy" id="3708"/>
    <lineage>
        <taxon>Eukaryota</taxon>
        <taxon>Viridiplantae</taxon>
        <taxon>Streptophyta</taxon>
        <taxon>Embryophyta</taxon>
        <taxon>Tracheophyta</taxon>
        <taxon>Spermatophyta</taxon>
        <taxon>Magnoliopsida</taxon>
        <taxon>eudicotyledons</taxon>
        <taxon>Gunneridae</taxon>
        <taxon>Pentapetalae</taxon>
        <taxon>rosids</taxon>
        <taxon>malvids</taxon>
        <taxon>Brassicales</taxon>
        <taxon>Brassicaceae</taxon>
        <taxon>Brassiceae</taxon>
        <taxon>Brassica</taxon>
    </lineage>
</organism>
<reference evidence="2 3" key="1">
    <citation type="submission" date="2021-05" db="EMBL/GenBank/DDBJ databases">
        <title>Genome Assembly of Synthetic Allotetraploid Brassica napus Reveals Homoeologous Exchanges between Subgenomes.</title>
        <authorList>
            <person name="Davis J.T."/>
        </authorList>
    </citation>
    <scope>NUCLEOTIDE SEQUENCE [LARGE SCALE GENOMIC DNA]</scope>
    <source>
        <strain evidence="3">cv. Da-Ae</strain>
        <tissue evidence="2">Seedling</tissue>
    </source>
</reference>